<evidence type="ECO:0000259" key="3">
    <source>
        <dbReference type="Pfam" id="PF00248"/>
    </source>
</evidence>
<feature type="compositionally biased region" description="Basic and acidic residues" evidence="2">
    <location>
        <begin position="1"/>
        <end position="14"/>
    </location>
</feature>
<reference evidence="4 5" key="1">
    <citation type="submission" date="2024-04" db="EMBL/GenBank/DDBJ databases">
        <title>Phyllosticta paracitricarpa is synonymous to the EU quarantine fungus P. citricarpa based on phylogenomic analyses.</title>
        <authorList>
            <consortium name="Lawrence Berkeley National Laboratory"/>
            <person name="Van Ingen-Buijs V.A."/>
            <person name="Van Westerhoven A.C."/>
            <person name="Haridas S."/>
            <person name="Skiadas P."/>
            <person name="Martin F."/>
            <person name="Groenewald J.Z."/>
            <person name="Crous P.W."/>
            <person name="Seidl M.F."/>
        </authorList>
    </citation>
    <scope>NUCLEOTIDE SEQUENCE [LARGE SCALE GENOMIC DNA]</scope>
    <source>
        <strain evidence="4 5">CBS 123374</strain>
    </source>
</reference>
<dbReference type="Gene3D" id="3.20.20.100">
    <property type="entry name" value="NADP-dependent oxidoreductase domain"/>
    <property type="match status" value="1"/>
</dbReference>
<evidence type="ECO:0000256" key="2">
    <source>
        <dbReference type="SAM" id="MobiDB-lite"/>
    </source>
</evidence>
<dbReference type="PRINTS" id="PR00069">
    <property type="entry name" value="ALDKETRDTASE"/>
</dbReference>
<feature type="region of interest" description="Disordered" evidence="2">
    <location>
        <begin position="1"/>
        <end position="24"/>
    </location>
</feature>
<sequence>MSEKGEKRGEREESLAFGKGKTPESIGSTYRLKSGYEIPVVGFGVYQTPAADCADLVNHALGAGYRHIDSARAYRNEAGCASGLVASAAKQANLKRADLFFTTKVHPRAMSYASARADVEATLASCPELEGYVDLYLLHAPYGGKLARLGSWQALVEAVMEGKVRSIGVSNYGVHHLEELEEWMRIREERGMDGGVLSVNQVELHPWLARDDIVKWCRDRGVLLEAYSPLVRATKNDDPLLVPLAKKHNKTTAQILLRWSLQKGFVPLPKTVSKARIEENASVFDFELDGDDMAKLNTGAYAPCTWDPTVSRD</sequence>
<dbReference type="PIRSF" id="PIRSF000097">
    <property type="entry name" value="AKR"/>
    <property type="match status" value="1"/>
</dbReference>
<dbReference type="SUPFAM" id="SSF51430">
    <property type="entry name" value="NAD(P)-linked oxidoreductase"/>
    <property type="match status" value="1"/>
</dbReference>
<organism evidence="4 5">
    <name type="scientific">Phyllosticta capitalensis</name>
    <dbReference type="NCBI Taxonomy" id="121624"/>
    <lineage>
        <taxon>Eukaryota</taxon>
        <taxon>Fungi</taxon>
        <taxon>Dikarya</taxon>
        <taxon>Ascomycota</taxon>
        <taxon>Pezizomycotina</taxon>
        <taxon>Dothideomycetes</taxon>
        <taxon>Dothideomycetes incertae sedis</taxon>
        <taxon>Botryosphaeriales</taxon>
        <taxon>Phyllostictaceae</taxon>
        <taxon>Phyllosticta</taxon>
    </lineage>
</organism>
<dbReference type="PANTHER" id="PTHR43827">
    <property type="entry name" value="2,5-DIKETO-D-GLUCONIC ACID REDUCTASE"/>
    <property type="match status" value="1"/>
</dbReference>
<evidence type="ECO:0000313" key="4">
    <source>
        <dbReference type="EMBL" id="KAK8240593.1"/>
    </source>
</evidence>
<keyword evidence="5" id="KW-1185">Reference proteome</keyword>
<dbReference type="PANTHER" id="PTHR43827:SF13">
    <property type="entry name" value="ALDO_KETO REDUCTASE FAMILY PROTEIN"/>
    <property type="match status" value="1"/>
</dbReference>
<dbReference type="CDD" id="cd19071">
    <property type="entry name" value="AKR_AKR1-5-like"/>
    <property type="match status" value="1"/>
</dbReference>
<dbReference type="InterPro" id="IPR020471">
    <property type="entry name" value="AKR"/>
</dbReference>
<dbReference type="InterPro" id="IPR023210">
    <property type="entry name" value="NADP_OxRdtase_dom"/>
</dbReference>
<accession>A0ABR1YX28</accession>
<dbReference type="InterPro" id="IPR018170">
    <property type="entry name" value="Aldo/ket_reductase_CS"/>
</dbReference>
<comment type="caution">
    <text evidence="4">The sequence shown here is derived from an EMBL/GenBank/DDBJ whole genome shotgun (WGS) entry which is preliminary data.</text>
</comment>
<name>A0ABR1YX28_9PEZI</name>
<dbReference type="InterPro" id="IPR036812">
    <property type="entry name" value="NAD(P)_OxRdtase_dom_sf"/>
</dbReference>
<evidence type="ECO:0000313" key="5">
    <source>
        <dbReference type="Proteomes" id="UP001492380"/>
    </source>
</evidence>
<keyword evidence="1" id="KW-0560">Oxidoreductase</keyword>
<evidence type="ECO:0000256" key="1">
    <source>
        <dbReference type="ARBA" id="ARBA00023002"/>
    </source>
</evidence>
<dbReference type="PROSITE" id="PS00063">
    <property type="entry name" value="ALDOKETO_REDUCTASE_3"/>
    <property type="match status" value="1"/>
</dbReference>
<feature type="domain" description="NADP-dependent oxidoreductase" evidence="3">
    <location>
        <begin position="47"/>
        <end position="297"/>
    </location>
</feature>
<protein>
    <submittedName>
        <fullName evidence="4">Aldo-keto reductase-like protein</fullName>
    </submittedName>
</protein>
<dbReference type="Pfam" id="PF00248">
    <property type="entry name" value="Aldo_ket_red"/>
    <property type="match status" value="1"/>
</dbReference>
<dbReference type="PROSITE" id="PS00062">
    <property type="entry name" value="ALDOKETO_REDUCTASE_2"/>
    <property type="match status" value="1"/>
</dbReference>
<proteinExistence type="predicted"/>
<dbReference type="Proteomes" id="UP001492380">
    <property type="component" value="Unassembled WGS sequence"/>
</dbReference>
<dbReference type="EMBL" id="JBBWRZ010000003">
    <property type="protein sequence ID" value="KAK8240593.1"/>
    <property type="molecule type" value="Genomic_DNA"/>
</dbReference>
<gene>
    <name evidence="4" type="ORF">HDK90DRAFT_410584</name>
</gene>